<dbReference type="EMBL" id="LUCS01000019">
    <property type="protein sequence ID" value="KAF6511324.1"/>
    <property type="molecule type" value="Genomic_DNA"/>
</dbReference>
<protein>
    <submittedName>
        <fullName evidence="1">Uncharacterized protein</fullName>
    </submittedName>
</protein>
<organism evidence="1 2">
    <name type="scientific">Geobacillus stearothermophilus</name>
    <name type="common">Bacillus stearothermophilus</name>
    <dbReference type="NCBI Taxonomy" id="1422"/>
    <lineage>
        <taxon>Bacteria</taxon>
        <taxon>Bacillati</taxon>
        <taxon>Bacillota</taxon>
        <taxon>Bacilli</taxon>
        <taxon>Bacillales</taxon>
        <taxon>Anoxybacillaceae</taxon>
        <taxon>Geobacillus</taxon>
    </lineage>
</organism>
<accession>A0ABQ7HGI1</accession>
<name>A0ABQ7HGI1_GEOSE</name>
<evidence type="ECO:0000313" key="2">
    <source>
        <dbReference type="Proteomes" id="UP000773850"/>
    </source>
</evidence>
<sequence>MTSQGIVVQPGRMETGTDEFLTIDLLSPSFQVNKGLPAVKQIVDDGLNGIADSSLALWINGNEMVNQLGQAQFLE</sequence>
<reference evidence="1 2" key="1">
    <citation type="submission" date="2016-03" db="EMBL/GenBank/DDBJ databases">
        <title>Spore heat resistance.</title>
        <authorList>
            <person name="Boekhorst J."/>
            <person name="Berendsen E.M."/>
            <person name="Wells-Bennik M.H."/>
            <person name="Kuipers O.P."/>
        </authorList>
    </citation>
    <scope>NUCLEOTIDE SEQUENCE [LARGE SCALE GENOMIC DNA]</scope>
    <source>
        <strain evidence="1 2">GS8</strain>
    </source>
</reference>
<dbReference type="Proteomes" id="UP000773850">
    <property type="component" value="Unassembled WGS sequence"/>
</dbReference>
<comment type="caution">
    <text evidence="1">The sequence shown here is derived from an EMBL/GenBank/DDBJ whole genome shotgun (WGS) entry which is preliminary data.</text>
</comment>
<evidence type="ECO:0000313" key="1">
    <source>
        <dbReference type="EMBL" id="KAF6511324.1"/>
    </source>
</evidence>
<keyword evidence="2" id="KW-1185">Reference proteome</keyword>
<gene>
    <name evidence="1" type="ORF">GS8_1369</name>
</gene>
<proteinExistence type="predicted"/>